<accession>H9GDW5</accession>
<evidence type="ECO:0000313" key="2">
    <source>
        <dbReference type="Ensembl" id="ENSACAP00000008287.3"/>
    </source>
</evidence>
<dbReference type="eggNOG" id="KOG4027">
    <property type="taxonomic scope" value="Eukaryota"/>
</dbReference>
<protein>
    <submittedName>
        <fullName evidence="2">Uncharacterized protein</fullName>
    </submittedName>
</protein>
<evidence type="ECO:0000256" key="1">
    <source>
        <dbReference type="SAM" id="MobiDB-lite"/>
    </source>
</evidence>
<feature type="region of interest" description="Disordered" evidence="1">
    <location>
        <begin position="1"/>
        <end position="61"/>
    </location>
</feature>
<dbReference type="STRING" id="28377.ENSACAP00000008287"/>
<dbReference type="HOGENOM" id="CLU_084934_1_0_1"/>
<evidence type="ECO:0000313" key="3">
    <source>
        <dbReference type="Proteomes" id="UP000001646"/>
    </source>
</evidence>
<reference evidence="2" key="3">
    <citation type="submission" date="2025-09" db="UniProtKB">
        <authorList>
            <consortium name="Ensembl"/>
        </authorList>
    </citation>
    <scope>IDENTIFICATION</scope>
</reference>
<dbReference type="Ensembl" id="ENSACAT00000008466.3">
    <property type="protein sequence ID" value="ENSACAP00000008287.3"/>
    <property type="gene ID" value="ENSACAG00000008466.3"/>
</dbReference>
<dbReference type="AlphaFoldDB" id="H9GDW5"/>
<dbReference type="Bgee" id="ENSACAG00000008466">
    <property type="expression patterns" value="Expressed in ovary and 14 other cell types or tissues"/>
</dbReference>
<reference evidence="2" key="2">
    <citation type="submission" date="2025-08" db="UniProtKB">
        <authorList>
            <consortium name="Ensembl"/>
        </authorList>
    </citation>
    <scope>IDENTIFICATION</scope>
</reference>
<reference evidence="2" key="1">
    <citation type="submission" date="2009-12" db="EMBL/GenBank/DDBJ databases">
        <title>The Genome Sequence of Anolis carolinensis (Green Anole Lizard).</title>
        <authorList>
            <consortium name="The Genome Sequencing Platform"/>
            <person name="Di Palma F."/>
            <person name="Alfoldi J."/>
            <person name="Heiman D."/>
            <person name="Young S."/>
            <person name="Grabherr M."/>
            <person name="Johnson J."/>
            <person name="Lander E.S."/>
            <person name="Lindblad-Toh K."/>
        </authorList>
    </citation>
    <scope>NUCLEOTIDE SEQUENCE [LARGE SCALE GENOMIC DNA]</scope>
    <source>
        <strain evidence="2">JBL SC #1</strain>
    </source>
</reference>
<proteinExistence type="predicted"/>
<keyword evidence="3" id="KW-1185">Reference proteome</keyword>
<dbReference type="InParanoid" id="H9GDW5"/>
<sequence>SFLPSSWLTGRRPEFTDPKVVAQGEGREGKDSRRKGPLVRPSKVFAWKHARQRKHQSMQDR</sequence>
<dbReference type="Proteomes" id="UP000001646">
    <property type="component" value="Unplaced"/>
</dbReference>
<feature type="compositionally biased region" description="Basic residues" evidence="1">
    <location>
        <begin position="46"/>
        <end position="61"/>
    </location>
</feature>
<organism evidence="2 3">
    <name type="scientific">Anolis carolinensis</name>
    <name type="common">Green anole</name>
    <name type="synonym">American chameleon</name>
    <dbReference type="NCBI Taxonomy" id="28377"/>
    <lineage>
        <taxon>Eukaryota</taxon>
        <taxon>Metazoa</taxon>
        <taxon>Chordata</taxon>
        <taxon>Craniata</taxon>
        <taxon>Vertebrata</taxon>
        <taxon>Euteleostomi</taxon>
        <taxon>Lepidosauria</taxon>
        <taxon>Squamata</taxon>
        <taxon>Bifurcata</taxon>
        <taxon>Unidentata</taxon>
        <taxon>Episquamata</taxon>
        <taxon>Toxicofera</taxon>
        <taxon>Iguania</taxon>
        <taxon>Dactyloidae</taxon>
        <taxon>Anolis</taxon>
    </lineage>
</organism>
<name>H9GDW5_ANOCA</name>